<feature type="non-terminal residue" evidence="1">
    <location>
        <position position="83"/>
    </location>
</feature>
<reference evidence="1" key="1">
    <citation type="submission" date="2021-06" db="EMBL/GenBank/DDBJ databases">
        <authorList>
            <person name="Kallberg Y."/>
            <person name="Tangrot J."/>
            <person name="Rosling A."/>
        </authorList>
    </citation>
    <scope>NUCLEOTIDE SEQUENCE</scope>
    <source>
        <strain evidence="1">BR232B</strain>
    </source>
</reference>
<keyword evidence="2" id="KW-1185">Reference proteome</keyword>
<protein>
    <submittedName>
        <fullName evidence="1">11373_t:CDS:1</fullName>
    </submittedName>
</protein>
<accession>A0A9N9GVC6</accession>
<evidence type="ECO:0000313" key="2">
    <source>
        <dbReference type="Proteomes" id="UP000789739"/>
    </source>
</evidence>
<sequence length="83" mass="8983">MAFATAADDNDKKLRKTYHCKRNVRRSKRGWCPPFGGTSTGATNVEPGDNYFDPVLDNPVFNNPALNNPALNGPALNSPAIGH</sequence>
<evidence type="ECO:0000313" key="1">
    <source>
        <dbReference type="EMBL" id="CAG8636987.1"/>
    </source>
</evidence>
<organism evidence="1 2">
    <name type="scientific">Paraglomus brasilianum</name>
    <dbReference type="NCBI Taxonomy" id="144538"/>
    <lineage>
        <taxon>Eukaryota</taxon>
        <taxon>Fungi</taxon>
        <taxon>Fungi incertae sedis</taxon>
        <taxon>Mucoromycota</taxon>
        <taxon>Glomeromycotina</taxon>
        <taxon>Glomeromycetes</taxon>
        <taxon>Paraglomerales</taxon>
        <taxon>Paraglomeraceae</taxon>
        <taxon>Paraglomus</taxon>
    </lineage>
</organism>
<gene>
    <name evidence="1" type="ORF">PBRASI_LOCUS9563</name>
</gene>
<dbReference type="AlphaFoldDB" id="A0A9N9GVC6"/>
<dbReference type="Proteomes" id="UP000789739">
    <property type="component" value="Unassembled WGS sequence"/>
</dbReference>
<dbReference type="EMBL" id="CAJVPI010002152">
    <property type="protein sequence ID" value="CAG8636987.1"/>
    <property type="molecule type" value="Genomic_DNA"/>
</dbReference>
<name>A0A9N9GVC6_9GLOM</name>
<comment type="caution">
    <text evidence="1">The sequence shown here is derived from an EMBL/GenBank/DDBJ whole genome shotgun (WGS) entry which is preliminary data.</text>
</comment>
<proteinExistence type="predicted"/>